<dbReference type="EMBL" id="CP144918">
    <property type="protein sequence ID" value="WWA47248.1"/>
    <property type="molecule type" value="Genomic_DNA"/>
</dbReference>
<keyword evidence="3" id="KW-1185">Reference proteome</keyword>
<protein>
    <submittedName>
        <fullName evidence="2">Bifunctional alpha/beta hydrolase/OsmC family protein</fullName>
    </submittedName>
</protein>
<dbReference type="InterPro" id="IPR036102">
    <property type="entry name" value="OsmC/Ohrsf"/>
</dbReference>
<dbReference type="Proteomes" id="UP001335183">
    <property type="component" value="Chromosome"/>
</dbReference>
<keyword evidence="2" id="KW-0378">Hydrolase</keyword>
<gene>
    <name evidence="2" type="ORF">V5F89_13440</name>
</gene>
<evidence type="ECO:0000259" key="1">
    <source>
        <dbReference type="Pfam" id="PF12697"/>
    </source>
</evidence>
<feature type="domain" description="AB hydrolase-1" evidence="1">
    <location>
        <begin position="32"/>
        <end position="242"/>
    </location>
</feature>
<organism evidence="2 3">
    <name type="scientific">Pelagerythrobacter marensis</name>
    <dbReference type="NCBI Taxonomy" id="543877"/>
    <lineage>
        <taxon>Bacteria</taxon>
        <taxon>Pseudomonadati</taxon>
        <taxon>Pseudomonadota</taxon>
        <taxon>Alphaproteobacteria</taxon>
        <taxon>Sphingomonadales</taxon>
        <taxon>Erythrobacteraceae</taxon>
        <taxon>Pelagerythrobacter</taxon>
    </lineage>
</organism>
<dbReference type="PANTHER" id="PTHR39624">
    <property type="entry name" value="PROTEIN INVOLVED IN RIMO-MEDIATED BETA-METHYLTHIOLATION OF RIBOSOMAL PROTEIN S12 YCAO"/>
    <property type="match status" value="1"/>
</dbReference>
<dbReference type="Pfam" id="PF12697">
    <property type="entry name" value="Abhydrolase_6"/>
    <property type="match status" value="1"/>
</dbReference>
<dbReference type="GO" id="GO:0016787">
    <property type="term" value="F:hydrolase activity"/>
    <property type="evidence" value="ECO:0007669"/>
    <property type="project" value="UniProtKB-KW"/>
</dbReference>
<evidence type="ECO:0000313" key="2">
    <source>
        <dbReference type="EMBL" id="WWA47248.1"/>
    </source>
</evidence>
<dbReference type="InterPro" id="IPR003718">
    <property type="entry name" value="OsmC/Ohr_fam"/>
</dbReference>
<dbReference type="Pfam" id="PF02566">
    <property type="entry name" value="OsmC"/>
    <property type="match status" value="1"/>
</dbReference>
<dbReference type="SUPFAM" id="SSF53474">
    <property type="entry name" value="alpha/beta-Hydrolases"/>
    <property type="match status" value="1"/>
</dbReference>
<dbReference type="InterPro" id="IPR015946">
    <property type="entry name" value="KH_dom-like_a/b"/>
</dbReference>
<dbReference type="RefSeq" id="WP_338446139.1">
    <property type="nucleotide sequence ID" value="NZ_CP144918.1"/>
</dbReference>
<accession>A0ABZ2D2H4</accession>
<dbReference type="Gene3D" id="3.40.50.1820">
    <property type="entry name" value="alpha/beta hydrolase"/>
    <property type="match status" value="1"/>
</dbReference>
<dbReference type="SUPFAM" id="SSF82784">
    <property type="entry name" value="OsmC-like"/>
    <property type="match status" value="1"/>
</dbReference>
<evidence type="ECO:0000313" key="3">
    <source>
        <dbReference type="Proteomes" id="UP001335183"/>
    </source>
</evidence>
<dbReference type="InterPro" id="IPR000073">
    <property type="entry name" value="AB_hydrolase_1"/>
</dbReference>
<name>A0ABZ2D2H4_9SPHN</name>
<dbReference type="PANTHER" id="PTHR39624:SF2">
    <property type="entry name" value="OSMC-LIKE PROTEIN"/>
    <property type="match status" value="1"/>
</dbReference>
<reference evidence="2 3" key="1">
    <citation type="submission" date="2024-02" db="EMBL/GenBank/DDBJ databases">
        <title>The whole genome sequence of five bacterial samples isolated from Abu Dhabi Sabkha-shore region.</title>
        <authorList>
            <person name="Sudalaimuthuasari N."/>
            <person name="Sarfraz B."/>
            <person name="Tuyisabe J.D."/>
            <person name="Mugisha Ntwali L.D.M."/>
            <person name="Ali A.I.A.A."/>
            <person name="Almansoori S.Z.A."/>
            <person name="Alajami H.S.A."/>
            <person name="Almeqbaali A.A.S."/>
            <person name="Kundu B."/>
            <person name="Saeed E.E."/>
            <person name="Sukumarinath V."/>
            <person name="Mishra A.K."/>
            <person name="Hazzouri K.M."/>
            <person name="Almaskari R."/>
            <person name="Sharma A.K."/>
            <person name="Amiri K.M.A."/>
        </authorList>
    </citation>
    <scope>NUCLEOTIDE SEQUENCE [LARGE SCALE GENOMIC DNA]</scope>
    <source>
        <strain evidence="3">kcgeb_sd</strain>
    </source>
</reference>
<dbReference type="Gene3D" id="3.30.300.20">
    <property type="match status" value="1"/>
</dbReference>
<sequence length="404" mass="43413">MPTENISVATEAGHELAGSLELPTGLVRGAALFAHCFTCTRQSKAAVATARALAREGIACLRFDFTGLGGSGGEFGRAGFATDVADLIAAARYLADRFGNRILLVGHSLGGAAVLAAAGGLGFDRVAAIATIGAPSNVPHVLERIEGDLSAIRERGSGSVSIGGRSFELSREFLERVENIDLVAEVGKLRVPLLLLHSPTDDLVGIENAGVLFQAARHPKSFVSLEGADHLLLDERDANFAATVIAGWSSRYLPIRDDWPMPDDGIVVKTGHGKFGTEVHTASHRFVADEPASYGGDDSGPTPYDLLLAALGTCTAMTMRMYAERREWPLEGATIHLTHDRNHQEDCAHVVEGEEGRIQALNRRIELDGELTDEQRTRIMDIADKCPVHRTLTGHLHIHTRRVE</sequence>
<dbReference type="InterPro" id="IPR029058">
    <property type="entry name" value="AB_hydrolase_fold"/>
</dbReference>
<proteinExistence type="predicted"/>